<proteinExistence type="predicted"/>
<evidence type="ECO:0000313" key="1">
    <source>
        <dbReference type="EMBL" id="KFF11067.1"/>
    </source>
</evidence>
<name>A0A086A303_9FLAO</name>
<keyword evidence="2" id="KW-1185">Reference proteome</keyword>
<gene>
    <name evidence="1" type="ORF">IW15_18090</name>
</gene>
<dbReference type="Proteomes" id="UP000028705">
    <property type="component" value="Unassembled WGS sequence"/>
</dbReference>
<protein>
    <submittedName>
        <fullName evidence="1">Uncharacterized protein</fullName>
    </submittedName>
</protein>
<dbReference type="OrthoDB" id="6903468at2"/>
<dbReference type="RefSeq" id="WP_034713938.1">
    <property type="nucleotide sequence ID" value="NZ_JPRH01000008.1"/>
</dbReference>
<accession>A0A086A303</accession>
<evidence type="ECO:0000313" key="2">
    <source>
        <dbReference type="Proteomes" id="UP000028705"/>
    </source>
</evidence>
<sequence>MNKQQFTLKQIKETFLYNAQNMGLDEIDEDWAEELLAQRYYSEFENLWEKLSDDRSEISKDQYDQIISASKEISDKICEDLHHELIACICEDFELIATYLIAGENDKHIAGMLQSYINNEIPTDLSMKSTDKSLQEIFNEFQITVRISNKDKAKK</sequence>
<dbReference type="AlphaFoldDB" id="A0A086A303"/>
<organism evidence="1 2">
    <name type="scientific">Chryseobacterium soli</name>
    <dbReference type="NCBI Taxonomy" id="445961"/>
    <lineage>
        <taxon>Bacteria</taxon>
        <taxon>Pseudomonadati</taxon>
        <taxon>Bacteroidota</taxon>
        <taxon>Flavobacteriia</taxon>
        <taxon>Flavobacteriales</taxon>
        <taxon>Weeksellaceae</taxon>
        <taxon>Chryseobacterium group</taxon>
        <taxon>Chryseobacterium</taxon>
    </lineage>
</organism>
<reference evidence="1 2" key="1">
    <citation type="submission" date="2014-07" db="EMBL/GenBank/DDBJ databases">
        <title>Genome of Chryseobacterium soli DSM 19298.</title>
        <authorList>
            <person name="Stropko S.J."/>
            <person name="Pipes S.E."/>
            <person name="Newman J."/>
        </authorList>
    </citation>
    <scope>NUCLEOTIDE SEQUENCE [LARGE SCALE GENOMIC DNA]</scope>
    <source>
        <strain evidence="1 2">DSM 19298</strain>
    </source>
</reference>
<dbReference type="EMBL" id="JPRH01000008">
    <property type="protein sequence ID" value="KFF11067.1"/>
    <property type="molecule type" value="Genomic_DNA"/>
</dbReference>
<dbReference type="STRING" id="445961.IW15_18090"/>
<comment type="caution">
    <text evidence="1">The sequence shown here is derived from an EMBL/GenBank/DDBJ whole genome shotgun (WGS) entry which is preliminary data.</text>
</comment>